<dbReference type="Pfam" id="PF07727">
    <property type="entry name" value="RVT_2"/>
    <property type="match status" value="1"/>
</dbReference>
<dbReference type="InterPro" id="IPR009072">
    <property type="entry name" value="Histone-fold"/>
</dbReference>
<evidence type="ECO:0000313" key="2">
    <source>
        <dbReference type="EMBL" id="KAK8926311.1"/>
    </source>
</evidence>
<dbReference type="InterPro" id="IPR012337">
    <property type="entry name" value="RNaseH-like_sf"/>
</dbReference>
<keyword evidence="3" id="KW-1185">Reference proteome</keyword>
<name>A0AAP0FZA6_9ASPA</name>
<dbReference type="Gene3D" id="3.30.420.10">
    <property type="entry name" value="Ribonuclease H-like superfamily/Ribonuclease H"/>
    <property type="match status" value="1"/>
</dbReference>
<sequence length="868" mass="99021">MDSGATHLITSQRPPKYLLTAHPKFITVVYGDTTPDRKTQNIIGKGRLSNGFYLLDIPPSALSVVSSVDWHRRLGYAPLQILKKALSDVSLHEFTCESCIFGRQHRSSFHPTCTRSDTPLSLVHSDIWRPYKTPSMFGYRYFVTFMDDYSRLTWLYLLCDRVELTFTFRAFITETHTQFSSPLKIIRTDNAHKYTSRTFFNLCTEFDILHQTSCVYTPQQNGVAKRKNRYFLDVARSLMIQMQVLIYTGTSLCLQHVTSSIACLPPCSILPLHSVFCFLPNPYLLSRLVCLDVLVTSTIWVHPQISLPHVPAGVCLWATLELKKAMCYSPTIDKVVVSADVIFLKTNHFMFHLQLLFSLLPYLILPFLSRLLYRPSFSLHSWHQFHLNHLFVYTLVVFRPLEPYNSYLLPVLSRGLTIQHQHLPLIPWQIMYLCIAYLHLSSSLHSLYLPSIYLTQCKRLFFTQGGVQLMEEEMTALWANQTWDLVPLLPGQFCVCCKWVFAVKHAPNGTVDRLKARLMARGFTQQHGIDYDETFSSVTKLNSVRVLISLAFHRNWPLHRLDIKIAFLNDDLLEKVARRPDGLVLSQRKYCLDLLRHAGYSWCKLVEIPMDVNHKLCAHGSDSDSLLTNPEYYRRPVGKLIYLTVTRLDISFVVEVVSRFMHSPRISHLQAVERILRYLNTAPGEGFVYKSSSSLSLIAYSDADYAGSFDDRRSTTGFCTYFGGNLITWRSKKQSVVARSSAEAEYRAMTAVVSELTWLESFLGDLGVSILTSNSPLPESVALLEDIVVEYVTDLARRSQSLEKPNEKKRCQAGAPVGEDRHWNLSLLETVAVGKDGAGNKKRRWYLMLGSAVTDGRSGIRENILIAG</sequence>
<dbReference type="AlphaFoldDB" id="A0AAP0FZA6"/>
<dbReference type="EMBL" id="JBBWWQ010000016">
    <property type="protein sequence ID" value="KAK8926311.1"/>
    <property type="molecule type" value="Genomic_DNA"/>
</dbReference>
<dbReference type="PANTHER" id="PTHR11439:SF470">
    <property type="entry name" value="CYSTEINE-RICH RLK (RECEPTOR-LIKE PROTEIN KINASE) 8"/>
    <property type="match status" value="1"/>
</dbReference>
<dbReference type="GO" id="GO:0046982">
    <property type="term" value="F:protein heterodimerization activity"/>
    <property type="evidence" value="ECO:0007669"/>
    <property type="project" value="InterPro"/>
</dbReference>
<accession>A0AAP0FZA6</accession>
<dbReference type="InterPro" id="IPR013103">
    <property type="entry name" value="RVT_2"/>
</dbReference>
<proteinExistence type="predicted"/>
<dbReference type="InterPro" id="IPR001584">
    <property type="entry name" value="Integrase_cat-core"/>
</dbReference>
<dbReference type="Proteomes" id="UP001418222">
    <property type="component" value="Unassembled WGS sequence"/>
</dbReference>
<dbReference type="CDD" id="cd09272">
    <property type="entry name" value="RNase_HI_RT_Ty1"/>
    <property type="match status" value="1"/>
</dbReference>
<dbReference type="GO" id="GO:0015074">
    <property type="term" value="P:DNA integration"/>
    <property type="evidence" value="ECO:0007669"/>
    <property type="project" value="InterPro"/>
</dbReference>
<dbReference type="PROSITE" id="PS50994">
    <property type="entry name" value="INTEGRASE"/>
    <property type="match status" value="1"/>
</dbReference>
<organism evidence="2 3">
    <name type="scientific">Platanthera zijinensis</name>
    <dbReference type="NCBI Taxonomy" id="2320716"/>
    <lineage>
        <taxon>Eukaryota</taxon>
        <taxon>Viridiplantae</taxon>
        <taxon>Streptophyta</taxon>
        <taxon>Embryophyta</taxon>
        <taxon>Tracheophyta</taxon>
        <taxon>Spermatophyta</taxon>
        <taxon>Magnoliopsida</taxon>
        <taxon>Liliopsida</taxon>
        <taxon>Asparagales</taxon>
        <taxon>Orchidaceae</taxon>
        <taxon>Orchidoideae</taxon>
        <taxon>Orchideae</taxon>
        <taxon>Orchidinae</taxon>
        <taxon>Platanthera</taxon>
    </lineage>
</organism>
<protein>
    <recommendedName>
        <fullName evidence="1">Integrase catalytic domain-containing protein</fullName>
    </recommendedName>
</protein>
<dbReference type="Gene3D" id="1.10.20.10">
    <property type="entry name" value="Histone, subunit A"/>
    <property type="match status" value="1"/>
</dbReference>
<evidence type="ECO:0000313" key="3">
    <source>
        <dbReference type="Proteomes" id="UP001418222"/>
    </source>
</evidence>
<feature type="domain" description="Integrase catalytic" evidence="1">
    <location>
        <begin position="115"/>
        <end position="288"/>
    </location>
</feature>
<dbReference type="GO" id="GO:0003676">
    <property type="term" value="F:nucleic acid binding"/>
    <property type="evidence" value="ECO:0007669"/>
    <property type="project" value="InterPro"/>
</dbReference>
<dbReference type="PANTHER" id="PTHR11439">
    <property type="entry name" value="GAG-POL-RELATED RETROTRANSPOSON"/>
    <property type="match status" value="1"/>
</dbReference>
<comment type="caution">
    <text evidence="2">The sequence shown here is derived from an EMBL/GenBank/DDBJ whole genome shotgun (WGS) entry which is preliminary data.</text>
</comment>
<reference evidence="2 3" key="1">
    <citation type="journal article" date="2022" name="Nat. Plants">
        <title>Genomes of leafy and leafless Platanthera orchids illuminate the evolution of mycoheterotrophy.</title>
        <authorList>
            <person name="Li M.H."/>
            <person name="Liu K.W."/>
            <person name="Li Z."/>
            <person name="Lu H.C."/>
            <person name="Ye Q.L."/>
            <person name="Zhang D."/>
            <person name="Wang J.Y."/>
            <person name="Li Y.F."/>
            <person name="Zhong Z.M."/>
            <person name="Liu X."/>
            <person name="Yu X."/>
            <person name="Liu D.K."/>
            <person name="Tu X.D."/>
            <person name="Liu B."/>
            <person name="Hao Y."/>
            <person name="Liao X.Y."/>
            <person name="Jiang Y.T."/>
            <person name="Sun W.H."/>
            <person name="Chen J."/>
            <person name="Chen Y.Q."/>
            <person name="Ai Y."/>
            <person name="Zhai J.W."/>
            <person name="Wu S.S."/>
            <person name="Zhou Z."/>
            <person name="Hsiao Y.Y."/>
            <person name="Wu W.L."/>
            <person name="Chen Y.Y."/>
            <person name="Lin Y.F."/>
            <person name="Hsu J.L."/>
            <person name="Li C.Y."/>
            <person name="Wang Z.W."/>
            <person name="Zhao X."/>
            <person name="Zhong W.Y."/>
            <person name="Ma X.K."/>
            <person name="Ma L."/>
            <person name="Huang J."/>
            <person name="Chen G.Z."/>
            <person name="Huang M.Z."/>
            <person name="Huang L."/>
            <person name="Peng D.H."/>
            <person name="Luo Y.B."/>
            <person name="Zou S.Q."/>
            <person name="Chen S.P."/>
            <person name="Lan S."/>
            <person name="Tsai W.C."/>
            <person name="Van de Peer Y."/>
            <person name="Liu Z.J."/>
        </authorList>
    </citation>
    <scope>NUCLEOTIDE SEQUENCE [LARGE SCALE GENOMIC DNA]</scope>
    <source>
        <strain evidence="2">Lor287</strain>
    </source>
</reference>
<evidence type="ECO:0000259" key="1">
    <source>
        <dbReference type="PROSITE" id="PS50994"/>
    </source>
</evidence>
<dbReference type="Pfam" id="PF00665">
    <property type="entry name" value="rve"/>
    <property type="match status" value="1"/>
</dbReference>
<dbReference type="InterPro" id="IPR036397">
    <property type="entry name" value="RNaseH_sf"/>
</dbReference>
<dbReference type="SUPFAM" id="SSF53098">
    <property type="entry name" value="Ribonuclease H-like"/>
    <property type="match status" value="1"/>
</dbReference>
<gene>
    <name evidence="2" type="ORF">KSP39_PZI018080</name>
</gene>